<gene>
    <name evidence="9" type="ORF">H9K76_23160</name>
</gene>
<evidence type="ECO:0000256" key="2">
    <source>
        <dbReference type="ARBA" id="ARBA00008387"/>
    </source>
</evidence>
<evidence type="ECO:0000313" key="10">
    <source>
        <dbReference type="Proteomes" id="UP000515811"/>
    </source>
</evidence>
<dbReference type="GO" id="GO:0009289">
    <property type="term" value="C:pilus"/>
    <property type="evidence" value="ECO:0007669"/>
    <property type="project" value="UniProtKB-SubCell"/>
</dbReference>
<evidence type="ECO:0000256" key="5">
    <source>
        <dbReference type="ARBA" id="ARBA00022837"/>
    </source>
</evidence>
<dbReference type="Proteomes" id="UP000515811">
    <property type="component" value="Chromosome"/>
</dbReference>
<dbReference type="GO" id="GO:0046872">
    <property type="term" value="F:metal ion binding"/>
    <property type="evidence" value="ECO:0007669"/>
    <property type="project" value="UniProtKB-KW"/>
</dbReference>
<dbReference type="InterPro" id="IPR011047">
    <property type="entry name" value="Quinoprotein_ADH-like_sf"/>
</dbReference>
<dbReference type="EMBL" id="CP060714">
    <property type="protein sequence ID" value="QNN57307.1"/>
    <property type="molecule type" value="Genomic_DNA"/>
</dbReference>
<comment type="subcellular location">
    <subcellularLocation>
        <location evidence="1">Fimbrium</location>
    </subcellularLocation>
</comment>
<dbReference type="RefSeq" id="WP_187597572.1">
    <property type="nucleotide sequence ID" value="NZ_CP060714.1"/>
</dbReference>
<keyword evidence="10" id="KW-1185">Reference proteome</keyword>
<evidence type="ECO:0000256" key="4">
    <source>
        <dbReference type="ARBA" id="ARBA00022723"/>
    </source>
</evidence>
<feature type="domain" description="PilY1 beta-propeller" evidence="8">
    <location>
        <begin position="196"/>
        <end position="526"/>
    </location>
</feature>
<feature type="compositionally biased region" description="Basic and acidic residues" evidence="7">
    <location>
        <begin position="554"/>
        <end position="568"/>
    </location>
</feature>
<organism evidence="9 10">
    <name type="scientific">Diaphorobacter ruginosibacter</name>
    <dbReference type="NCBI Taxonomy" id="1715720"/>
    <lineage>
        <taxon>Bacteria</taxon>
        <taxon>Pseudomonadati</taxon>
        <taxon>Pseudomonadota</taxon>
        <taxon>Betaproteobacteria</taxon>
        <taxon>Burkholderiales</taxon>
        <taxon>Comamonadaceae</taxon>
        <taxon>Diaphorobacter</taxon>
    </lineage>
</organism>
<dbReference type="Pfam" id="PF05567">
    <property type="entry name" value="T4P_PilY1"/>
    <property type="match status" value="1"/>
</dbReference>
<reference evidence="9 10" key="1">
    <citation type="submission" date="2020-08" db="EMBL/GenBank/DDBJ databases">
        <title>Genome sequence of Diaphorobacter ruginosibacter DSM 27467T.</title>
        <authorList>
            <person name="Hyun D.-W."/>
            <person name="Bae J.-W."/>
        </authorList>
    </citation>
    <scope>NUCLEOTIDE SEQUENCE [LARGE SCALE GENOMIC DNA]</scope>
    <source>
        <strain evidence="9 10">DSM 27467</strain>
    </source>
</reference>
<dbReference type="KEGG" id="drg:H9K76_23160"/>
<sequence>MLRITNGPQALILGIFAGIGLARAPHAEPLPLSQAPAEATLRCTEAVSGITTVSGMPAGTGFASAYNPQAWSGYLFAHRVFAAPSAAHPLAIEPHPDWGVTADRPWRPHRTTADRLDALPGIDGRLILSHNGEHGVPFRWTIEEGTQLSRTQQGMLQPPDRDADHGPRLLDYLRGARTHESASAASGFRPRASRQGDIVHSRIWHVGRPAAEYADKSYREFAARHANRPAMLYVGGNDGMLHGFAAATGEEIIAYVPQGVYRHLPLLADHAYTHRYLVDGSPFTGDADLGTTLGAPAWKTLLMGTLGAGGPGYFLLDVTDPGSDRFRESLATDLVVMDRTDGSDPDIGHIFAHPTPSEANARRTLQITRTNNRRWAAIVGNGYNSRRERPVLLVQYLDGLRELLKMEAVPTGPEEPGNGLSAPQFLDVNGDGIPDFVYAGDLQGNLWKFDIAAASDSRWHVANQGAALYSAARDGRPQPITAAPVLRVHPQAGGLLVAFGTGRALTDADRSDHSVQSVYAIMDYTRYALAGQGADQGKVVIDASLPRRPTAPRSRSELMEQKLRDGDRPAGPSYGSVQSTPFAYCVETPCSADQRKGWYVDLPQSRERVLQSLRFPDGGQVLEIISQVPAQPSSAKAPQASPATAPALAQPCEDVPGSARTYRTWIHIATGAPSQARTMDADGDGRITADDGHVVRSTAPAHEIRLTTRTGEKRIGLDGQGDTTSSIPTIMLRPGWRHLK</sequence>
<dbReference type="SUPFAM" id="SSF50998">
    <property type="entry name" value="Quinoprotein alcohol dehydrogenase-like"/>
    <property type="match status" value="1"/>
</dbReference>
<dbReference type="AlphaFoldDB" id="A0A7G9RNY2"/>
<evidence type="ECO:0000313" key="9">
    <source>
        <dbReference type="EMBL" id="QNN57307.1"/>
    </source>
</evidence>
<accession>A0A7G9RNY2</accession>
<protein>
    <recommendedName>
        <fullName evidence="8">PilY1 beta-propeller domain-containing protein</fullName>
    </recommendedName>
</protein>
<evidence type="ECO:0000259" key="8">
    <source>
        <dbReference type="Pfam" id="PF05567"/>
    </source>
</evidence>
<feature type="region of interest" description="Disordered" evidence="7">
    <location>
        <begin position="633"/>
        <end position="654"/>
    </location>
</feature>
<name>A0A7G9RNY2_9BURK</name>
<evidence type="ECO:0000256" key="6">
    <source>
        <dbReference type="ARBA" id="ARBA00023263"/>
    </source>
</evidence>
<keyword evidence="6" id="KW-0281">Fimbrium</keyword>
<evidence type="ECO:0000256" key="1">
    <source>
        <dbReference type="ARBA" id="ARBA00004561"/>
    </source>
</evidence>
<evidence type="ECO:0000256" key="3">
    <source>
        <dbReference type="ARBA" id="ARBA00022558"/>
    </source>
</evidence>
<feature type="compositionally biased region" description="Low complexity" evidence="7">
    <location>
        <begin position="633"/>
        <end position="651"/>
    </location>
</feature>
<keyword evidence="3" id="KW-1029">Fimbrium biogenesis</keyword>
<proteinExistence type="inferred from homology"/>
<comment type="similarity">
    <text evidence="2">Belongs to the PilY1 family.</text>
</comment>
<keyword evidence="5" id="KW-0106">Calcium</keyword>
<feature type="region of interest" description="Disordered" evidence="7">
    <location>
        <begin position="543"/>
        <end position="575"/>
    </location>
</feature>
<evidence type="ECO:0000256" key="7">
    <source>
        <dbReference type="SAM" id="MobiDB-lite"/>
    </source>
</evidence>
<dbReference type="InterPro" id="IPR008707">
    <property type="entry name" value="B-propeller_PilY1"/>
</dbReference>
<keyword evidence="4" id="KW-0479">Metal-binding</keyword>